<dbReference type="InterPro" id="IPR029052">
    <property type="entry name" value="Metallo-depent_PP-like"/>
</dbReference>
<dbReference type="HOGENOM" id="CLU_730803_0_0_2"/>
<evidence type="ECO:0000256" key="1">
    <source>
        <dbReference type="ARBA" id="ARBA00022722"/>
    </source>
</evidence>
<protein>
    <submittedName>
        <fullName evidence="5">Exonuclease, conjectural</fullName>
    </submittedName>
</protein>
<organism evidence="5 6">
    <name type="scientific">Thermoproteus tenax (strain ATCC 35583 / DSM 2078 / JCM 9277 / NBRC 100435 / Kra 1)</name>
    <dbReference type="NCBI Taxonomy" id="768679"/>
    <lineage>
        <taxon>Archaea</taxon>
        <taxon>Thermoproteota</taxon>
        <taxon>Thermoprotei</taxon>
        <taxon>Thermoproteales</taxon>
        <taxon>Thermoproteaceae</taxon>
        <taxon>Thermoproteus</taxon>
    </lineage>
</organism>
<keyword evidence="3 5" id="KW-0269">Exonuclease</keyword>
<sequence>MKIAHISDAHLGRQQYHLAEREEDYYAAFAEALRAAREADAVLVTGDLFDARRPSTRALLRALEIIAESGMRVYAIGGNHDFSYLRPEDTPLRILDKVGLAKLVCFREEDLGGVWLYGACAMPKSRAEEYRQRIASARPGSVLAIHQAVEGVRASYPASADEYTMPQRVFAGLKAVHIAAGHVHDHGARHPLGILWAGSLEIWDSSEFEVWDWVQGRWEKAQDAAPKGFYIIDVSGKAASVKEIVLKPRRRAVKLRVFAREPKDFEIALNSAVPLFDSKGVLVRVELYGEVAEQLRLGDYEGLFARAIPVGVVDKTKRREQRAVRAGSAYEAVEKALRERLGDGANAVARALAYLRDGDKAMAKRIMEQWIYAKVDRG</sequence>
<dbReference type="eggNOG" id="arCOG00397">
    <property type="taxonomic scope" value="Archaea"/>
</dbReference>
<accession>G4RJV3</accession>
<dbReference type="PANTHER" id="PTHR30337:SF0">
    <property type="entry name" value="NUCLEASE SBCCD SUBUNIT D"/>
    <property type="match status" value="1"/>
</dbReference>
<name>G4RJV3_THETK</name>
<feature type="domain" description="Calcineurin-like phosphoesterase" evidence="4">
    <location>
        <begin position="1"/>
        <end position="92"/>
    </location>
</feature>
<evidence type="ECO:0000313" key="5">
    <source>
        <dbReference type="EMBL" id="CCC81848.1"/>
    </source>
</evidence>
<dbReference type="SUPFAM" id="SSF56300">
    <property type="entry name" value="Metallo-dependent phosphatases"/>
    <property type="match status" value="1"/>
</dbReference>
<dbReference type="STRING" id="768679.TTX_1208"/>
<dbReference type="RefSeq" id="WP_014127103.1">
    <property type="nucleotide sequence ID" value="NC_016070.1"/>
</dbReference>
<dbReference type="KEGG" id="ttn:TTX_1208"/>
<dbReference type="Pfam" id="PF00149">
    <property type="entry name" value="Metallophos"/>
    <property type="match status" value="1"/>
</dbReference>
<keyword evidence="2" id="KW-0378">Hydrolase</keyword>
<dbReference type="InterPro" id="IPR004843">
    <property type="entry name" value="Calcineurin-like_PHP"/>
</dbReference>
<evidence type="ECO:0000256" key="2">
    <source>
        <dbReference type="ARBA" id="ARBA00022801"/>
    </source>
</evidence>
<evidence type="ECO:0000259" key="4">
    <source>
        <dbReference type="Pfam" id="PF00149"/>
    </source>
</evidence>
<reference evidence="5 6" key="1">
    <citation type="journal article" date="2011" name="PLoS ONE">
        <title>The complete genome sequence of Thermoproteus tenax: a physiologically versatile member of the Crenarchaeota.</title>
        <authorList>
            <person name="Siebers B."/>
            <person name="Zaparty M."/>
            <person name="Raddatz G."/>
            <person name="Tjaden B."/>
            <person name="Albers S.V."/>
            <person name="Bell S.D."/>
            <person name="Blombach F."/>
            <person name="Kletzin A."/>
            <person name="Kyrpides N."/>
            <person name="Lanz C."/>
            <person name="Plagens A."/>
            <person name="Rampp M."/>
            <person name="Rosinus A."/>
            <person name="von Jan M."/>
            <person name="Makarova K.S."/>
            <person name="Klenk H.P."/>
            <person name="Schuster S.C."/>
            <person name="Hensel R."/>
        </authorList>
    </citation>
    <scope>NUCLEOTIDE SEQUENCE [LARGE SCALE GENOMIC DNA]</scope>
    <source>
        <strain evidence="6">ATCC 35583 / DSM 2078 / JCM 9277 / NBRC 100435 / Kra 1</strain>
    </source>
</reference>
<proteinExistence type="predicted"/>
<dbReference type="GeneID" id="11262093"/>
<dbReference type="PATRIC" id="fig|768679.9.peg.1217"/>
<dbReference type="InterPro" id="IPR050535">
    <property type="entry name" value="DNA_Repair-Maintenance_Comp"/>
</dbReference>
<dbReference type="OrthoDB" id="11638at2157"/>
<evidence type="ECO:0000313" key="6">
    <source>
        <dbReference type="Proteomes" id="UP000002654"/>
    </source>
</evidence>
<gene>
    <name evidence="5" type="primary">mre11</name>
    <name evidence="5" type="ordered locus">TTX_1208</name>
</gene>
<dbReference type="PANTHER" id="PTHR30337">
    <property type="entry name" value="COMPONENT OF ATP-DEPENDENT DSDNA EXONUCLEASE"/>
    <property type="match status" value="1"/>
</dbReference>
<dbReference type="PaxDb" id="768679-TTX_1208"/>
<dbReference type="InterPro" id="IPR041796">
    <property type="entry name" value="Mre11_N"/>
</dbReference>
<keyword evidence="1" id="KW-0540">Nuclease</keyword>
<dbReference type="CDD" id="cd00840">
    <property type="entry name" value="MPP_Mre11_N"/>
    <property type="match status" value="1"/>
</dbReference>
<keyword evidence="6" id="KW-1185">Reference proteome</keyword>
<evidence type="ECO:0000256" key="3">
    <source>
        <dbReference type="ARBA" id="ARBA00022839"/>
    </source>
</evidence>
<dbReference type="GO" id="GO:0004527">
    <property type="term" value="F:exonuclease activity"/>
    <property type="evidence" value="ECO:0007669"/>
    <property type="project" value="UniProtKB-KW"/>
</dbReference>
<dbReference type="Proteomes" id="UP000002654">
    <property type="component" value="Chromosome"/>
</dbReference>
<dbReference type="EMBL" id="FN869859">
    <property type="protein sequence ID" value="CCC81848.1"/>
    <property type="molecule type" value="Genomic_DNA"/>
</dbReference>
<dbReference type="AlphaFoldDB" id="G4RJV3"/>
<dbReference type="Gene3D" id="3.60.21.10">
    <property type="match status" value="1"/>
</dbReference>